<dbReference type="InterPro" id="IPR012670">
    <property type="entry name" value="T3SS_YscI/HrpB"/>
</dbReference>
<evidence type="ECO:0000313" key="2">
    <source>
        <dbReference type="Proteomes" id="UP000265955"/>
    </source>
</evidence>
<dbReference type="GO" id="GO:0030254">
    <property type="term" value="P:protein secretion by the type III secretion system"/>
    <property type="evidence" value="ECO:0007669"/>
    <property type="project" value="InterPro"/>
</dbReference>
<keyword evidence="2" id="KW-1185">Reference proteome</keyword>
<evidence type="ECO:0000313" key="1">
    <source>
        <dbReference type="EMBL" id="RJF92158.1"/>
    </source>
</evidence>
<reference evidence="2" key="1">
    <citation type="submission" date="2018-09" db="EMBL/GenBank/DDBJ databases">
        <authorList>
            <person name="Zhu H."/>
        </authorList>
    </citation>
    <scope>NUCLEOTIDE SEQUENCE [LARGE SCALE GENOMIC DNA]</scope>
    <source>
        <strain evidence="2">K1R23-30</strain>
    </source>
</reference>
<name>A0A3A3FIE0_9BURK</name>
<gene>
    <name evidence="1" type="ORF">D3871_26305</name>
</gene>
<accession>A0A3A3FIE0</accession>
<sequence length="180" mass="19720">MSRSRRQHTTRSRHCVSANGRETICDMRTGRHAAPGSLPLIKKRNSMSERTLSKIQDTGTLMEQVGEANPSGNSAGWSDVADFHAALNHGGQGNAMTPVHAVSAHGDIQSMLSSLQSVSSRLQTRNKAIDKALFKSSESYDPQAMWKVTHEMSEMYLEASLATKVIGKVEQAVEQLTRLQ</sequence>
<dbReference type="Proteomes" id="UP000265955">
    <property type="component" value="Unassembled WGS sequence"/>
</dbReference>
<dbReference type="AlphaFoldDB" id="A0A3A3FIE0"/>
<proteinExistence type="predicted"/>
<dbReference type="EMBL" id="QYUO01000003">
    <property type="protein sequence ID" value="RJF92158.1"/>
    <property type="molecule type" value="Genomic_DNA"/>
</dbReference>
<dbReference type="Pfam" id="PF17001">
    <property type="entry name" value="T3SS_basalb_I"/>
    <property type="match status" value="1"/>
</dbReference>
<comment type="caution">
    <text evidence="1">The sequence shown here is derived from an EMBL/GenBank/DDBJ whole genome shotgun (WGS) entry which is preliminary data.</text>
</comment>
<protein>
    <recommendedName>
        <fullName evidence="3">Type III secretion system major needle protein, YscF/MxiH/PrgI family</fullName>
    </recommendedName>
</protein>
<evidence type="ECO:0008006" key="3">
    <source>
        <dbReference type="Google" id="ProtNLM"/>
    </source>
</evidence>
<organism evidence="1 2">
    <name type="scientific">Noviherbaspirillum saxi</name>
    <dbReference type="NCBI Taxonomy" id="2320863"/>
    <lineage>
        <taxon>Bacteria</taxon>
        <taxon>Pseudomonadati</taxon>
        <taxon>Pseudomonadota</taxon>
        <taxon>Betaproteobacteria</taxon>
        <taxon>Burkholderiales</taxon>
        <taxon>Oxalobacteraceae</taxon>
        <taxon>Noviherbaspirillum</taxon>
    </lineage>
</organism>